<feature type="domain" description="DUF218" evidence="2">
    <location>
        <begin position="63"/>
        <end position="167"/>
    </location>
</feature>
<dbReference type="RefSeq" id="WP_337331007.1">
    <property type="nucleotide sequence ID" value="NZ_JBBDGM010000002.1"/>
</dbReference>
<dbReference type="InterPro" id="IPR003848">
    <property type="entry name" value="DUF218"/>
</dbReference>
<comment type="caution">
    <text evidence="3">The sequence shown here is derived from an EMBL/GenBank/DDBJ whole genome shotgun (WGS) entry which is preliminary data.</text>
</comment>
<organism evidence="3 4">
    <name type="scientific">Microbacterium bandirmense</name>
    <dbReference type="NCBI Taxonomy" id="3122050"/>
    <lineage>
        <taxon>Bacteria</taxon>
        <taxon>Bacillati</taxon>
        <taxon>Actinomycetota</taxon>
        <taxon>Actinomycetes</taxon>
        <taxon>Micrococcales</taxon>
        <taxon>Microbacteriaceae</taxon>
        <taxon>Microbacterium</taxon>
    </lineage>
</organism>
<evidence type="ECO:0000313" key="3">
    <source>
        <dbReference type="EMBL" id="MEJ1087339.1"/>
    </source>
</evidence>
<reference evidence="3 4" key="1">
    <citation type="submission" date="2024-02" db="EMBL/GenBank/DDBJ databases">
        <authorList>
            <person name="Saticioglu I.B."/>
        </authorList>
    </citation>
    <scope>NUCLEOTIDE SEQUENCE [LARGE SCALE GENOMIC DNA]</scope>
    <source>
        <strain evidence="3 4">Mu-80</strain>
    </source>
</reference>
<name>A0ABU8L7N2_9MICO</name>
<evidence type="ECO:0000313" key="4">
    <source>
        <dbReference type="Proteomes" id="UP001371224"/>
    </source>
</evidence>
<evidence type="ECO:0000259" key="2">
    <source>
        <dbReference type="Pfam" id="PF02698"/>
    </source>
</evidence>
<proteinExistence type="predicted"/>
<protein>
    <submittedName>
        <fullName evidence="3">YdcF family protein</fullName>
    </submittedName>
</protein>
<dbReference type="CDD" id="cd06259">
    <property type="entry name" value="YdcF-like"/>
    <property type="match status" value="1"/>
</dbReference>
<dbReference type="EMBL" id="JBBDGM010000002">
    <property type="protein sequence ID" value="MEJ1087339.1"/>
    <property type="molecule type" value="Genomic_DNA"/>
</dbReference>
<gene>
    <name evidence="3" type="ORF">WDU99_03300</name>
</gene>
<feature type="region of interest" description="Disordered" evidence="1">
    <location>
        <begin position="38"/>
        <end position="59"/>
    </location>
</feature>
<dbReference type="Pfam" id="PF02698">
    <property type="entry name" value="DUF218"/>
    <property type="match status" value="1"/>
</dbReference>
<evidence type="ECO:0000256" key="1">
    <source>
        <dbReference type="SAM" id="MobiDB-lite"/>
    </source>
</evidence>
<sequence length="224" mass="24249">MPVSRLTRIAAAVCAAASAVWLWAEYVDRRASSRRLGAPAPISTTASRRPPTGGPAVGSPRTDVVVVLGFRNRGERANIVNRFRVRAGIRSLDPTTAQQLLVLCGGAVGGEITEAEVMQRYARDVLGFAGPIALDPDSRSTWQNIANALPHLEDADTIKIVSNAPHAELGREILWRQRPDLASRLVRGGEHRFGEAPLLKILGALRALQSRLSGAWRTASEPRR</sequence>
<dbReference type="Proteomes" id="UP001371224">
    <property type="component" value="Unassembled WGS sequence"/>
</dbReference>
<accession>A0ABU8L7N2</accession>
<keyword evidence="4" id="KW-1185">Reference proteome</keyword>